<reference evidence="3 4" key="1">
    <citation type="journal article" date="2019" name="Nat. Ecol. Evol.">
        <title>Megaphylogeny resolves global patterns of mushroom evolution.</title>
        <authorList>
            <person name="Varga T."/>
            <person name="Krizsan K."/>
            <person name="Foldi C."/>
            <person name="Dima B."/>
            <person name="Sanchez-Garcia M."/>
            <person name="Sanchez-Ramirez S."/>
            <person name="Szollosi G.J."/>
            <person name="Szarkandi J.G."/>
            <person name="Papp V."/>
            <person name="Albert L."/>
            <person name="Andreopoulos W."/>
            <person name="Angelini C."/>
            <person name="Antonin V."/>
            <person name="Barry K.W."/>
            <person name="Bougher N.L."/>
            <person name="Buchanan P."/>
            <person name="Buyck B."/>
            <person name="Bense V."/>
            <person name="Catcheside P."/>
            <person name="Chovatia M."/>
            <person name="Cooper J."/>
            <person name="Damon W."/>
            <person name="Desjardin D."/>
            <person name="Finy P."/>
            <person name="Geml J."/>
            <person name="Haridas S."/>
            <person name="Hughes K."/>
            <person name="Justo A."/>
            <person name="Karasinski D."/>
            <person name="Kautmanova I."/>
            <person name="Kiss B."/>
            <person name="Kocsube S."/>
            <person name="Kotiranta H."/>
            <person name="LaButti K.M."/>
            <person name="Lechner B.E."/>
            <person name="Liimatainen K."/>
            <person name="Lipzen A."/>
            <person name="Lukacs Z."/>
            <person name="Mihaltcheva S."/>
            <person name="Morgado L.N."/>
            <person name="Niskanen T."/>
            <person name="Noordeloos M.E."/>
            <person name="Ohm R.A."/>
            <person name="Ortiz-Santana B."/>
            <person name="Ovrebo C."/>
            <person name="Racz N."/>
            <person name="Riley R."/>
            <person name="Savchenko A."/>
            <person name="Shiryaev A."/>
            <person name="Soop K."/>
            <person name="Spirin V."/>
            <person name="Szebenyi C."/>
            <person name="Tomsovsky M."/>
            <person name="Tulloss R.E."/>
            <person name="Uehling J."/>
            <person name="Grigoriev I.V."/>
            <person name="Vagvolgyi C."/>
            <person name="Papp T."/>
            <person name="Martin F.M."/>
            <person name="Miettinen O."/>
            <person name="Hibbett D.S."/>
            <person name="Nagy L.G."/>
        </authorList>
    </citation>
    <scope>NUCLEOTIDE SEQUENCE [LARGE SCALE GENOMIC DNA]</scope>
    <source>
        <strain evidence="3 4">CBS 962.96</strain>
    </source>
</reference>
<organism evidence="3 4">
    <name type="scientific">Dendrothele bispora (strain CBS 962.96)</name>
    <dbReference type="NCBI Taxonomy" id="1314807"/>
    <lineage>
        <taxon>Eukaryota</taxon>
        <taxon>Fungi</taxon>
        <taxon>Dikarya</taxon>
        <taxon>Basidiomycota</taxon>
        <taxon>Agaricomycotina</taxon>
        <taxon>Agaricomycetes</taxon>
        <taxon>Agaricomycetidae</taxon>
        <taxon>Agaricales</taxon>
        <taxon>Agaricales incertae sedis</taxon>
        <taxon>Dendrothele</taxon>
    </lineage>
</organism>
<feature type="transmembrane region" description="Helical" evidence="2">
    <location>
        <begin position="240"/>
        <end position="260"/>
    </location>
</feature>
<accession>A0A4S8MLL1</accession>
<feature type="region of interest" description="Disordered" evidence="1">
    <location>
        <begin position="1"/>
        <end position="89"/>
    </location>
</feature>
<keyword evidence="2" id="KW-0812">Transmembrane</keyword>
<protein>
    <submittedName>
        <fullName evidence="3">Uncharacterized protein</fullName>
    </submittedName>
</protein>
<evidence type="ECO:0000313" key="3">
    <source>
        <dbReference type="EMBL" id="THV03632.1"/>
    </source>
</evidence>
<feature type="compositionally biased region" description="Gly residues" evidence="1">
    <location>
        <begin position="39"/>
        <end position="57"/>
    </location>
</feature>
<gene>
    <name evidence="3" type="ORF">K435DRAFT_774860</name>
</gene>
<keyword evidence="2" id="KW-0472">Membrane</keyword>
<name>A0A4S8MLL1_DENBC</name>
<evidence type="ECO:0000256" key="2">
    <source>
        <dbReference type="SAM" id="Phobius"/>
    </source>
</evidence>
<keyword evidence="2" id="KW-1133">Transmembrane helix</keyword>
<evidence type="ECO:0000256" key="1">
    <source>
        <dbReference type="SAM" id="MobiDB-lite"/>
    </source>
</evidence>
<proteinExistence type="predicted"/>
<feature type="compositionally biased region" description="Polar residues" evidence="1">
    <location>
        <begin position="64"/>
        <end position="89"/>
    </location>
</feature>
<dbReference type="Proteomes" id="UP000297245">
    <property type="component" value="Unassembled WGS sequence"/>
</dbReference>
<dbReference type="OrthoDB" id="5582002at2759"/>
<dbReference type="EMBL" id="ML179065">
    <property type="protein sequence ID" value="THV03632.1"/>
    <property type="molecule type" value="Genomic_DNA"/>
</dbReference>
<feature type="region of interest" description="Disordered" evidence="1">
    <location>
        <begin position="145"/>
        <end position="179"/>
    </location>
</feature>
<dbReference type="AlphaFoldDB" id="A0A4S8MLL1"/>
<sequence>MDSDRKSTVSSFYGRKNSMDALNNDFPSPSLSERDRYGQQGGYGRGAAGGGGGGGGGGRDDASSFFQPNADFSNNAPRSSRPVNSAGYNRNSFFFAGREEPLKGGRDEEEDVGGGGAGGGFDIYADFNNAGPKYSTSYNSDGYQALPGGHANFPQPGSPTPGTSTPKNEGDATYSSPFDGGGQVELVTVPALGPEWRKEEMKGMTKKAKREKKNDKRREALRAWNRGERGICGKWFTKRMLVVVMFVTCVVIGIILAFTVPRVPSFSFNSDHPLANATGDWADAVPIHFERLPANFTFPAFADLRIDTGNNYLPLHFNNLIATVLDSETGKEVGHGDLGSYTIPAKSLSEVLVPLNFTYTAVNFTDPTWENWHDACQNAAVSQGGVRPGLNFRLVIEMHIAGLVGTRSASTQVANAACPIELPQNAG</sequence>
<evidence type="ECO:0000313" key="4">
    <source>
        <dbReference type="Proteomes" id="UP000297245"/>
    </source>
</evidence>
<keyword evidence="4" id="KW-1185">Reference proteome</keyword>
<feature type="region of interest" description="Disordered" evidence="1">
    <location>
        <begin position="98"/>
        <end position="117"/>
    </location>
</feature>